<evidence type="ECO:0000313" key="2">
    <source>
        <dbReference type="Proteomes" id="UP000015530"/>
    </source>
</evidence>
<organism evidence="1 2">
    <name type="scientific">Colletotrichum gloeosporioides (strain Cg-14)</name>
    <name type="common">Anthracnose fungus</name>
    <name type="synonym">Glomerella cingulata</name>
    <dbReference type="NCBI Taxonomy" id="1237896"/>
    <lineage>
        <taxon>Eukaryota</taxon>
        <taxon>Fungi</taxon>
        <taxon>Dikarya</taxon>
        <taxon>Ascomycota</taxon>
        <taxon>Pezizomycotina</taxon>
        <taxon>Sordariomycetes</taxon>
        <taxon>Hypocreomycetidae</taxon>
        <taxon>Glomerellales</taxon>
        <taxon>Glomerellaceae</taxon>
        <taxon>Colletotrichum</taxon>
        <taxon>Colletotrichum gloeosporioides species complex</taxon>
    </lineage>
</organism>
<sequence length="29" mass="3189">MSASVTDPIFGDHMATRRILSFFSVCLGE</sequence>
<dbReference type="EMBL" id="AMYD01000881">
    <property type="protein sequence ID" value="EQB55707.1"/>
    <property type="molecule type" value="Genomic_DNA"/>
</dbReference>
<proteinExistence type="predicted"/>
<evidence type="ECO:0000313" key="1">
    <source>
        <dbReference type="EMBL" id="EQB55707.1"/>
    </source>
</evidence>
<accession>T0KJQ1</accession>
<dbReference type="AlphaFoldDB" id="T0KJQ1"/>
<comment type="caution">
    <text evidence="1">The sequence shown here is derived from an EMBL/GenBank/DDBJ whole genome shotgun (WGS) entry which is preliminary data.</text>
</comment>
<name>T0KJQ1_COLGC</name>
<reference evidence="2" key="1">
    <citation type="journal article" date="2013" name="Mol. Plant Microbe Interact.">
        <title>Global aspects of pacC regulation of pathogenicity genes in Colletotrichum gloeosporioides as revealed by transcriptome analysis.</title>
        <authorList>
            <person name="Alkan N."/>
            <person name="Meng X."/>
            <person name="Friedlander G."/>
            <person name="Reuveni E."/>
            <person name="Sukno S."/>
            <person name="Sherman A."/>
            <person name="Thon M."/>
            <person name="Fluhr R."/>
            <person name="Prusky D."/>
        </authorList>
    </citation>
    <scope>NUCLEOTIDE SEQUENCE [LARGE SCALE GENOMIC DNA]</scope>
    <source>
        <strain evidence="2">Cg-14</strain>
    </source>
</reference>
<protein>
    <submittedName>
        <fullName evidence="1">Uncharacterized protein</fullName>
    </submittedName>
</protein>
<dbReference type="HOGENOM" id="CLU_3410629_0_0_1"/>
<dbReference type="Proteomes" id="UP000015530">
    <property type="component" value="Unassembled WGS sequence"/>
</dbReference>
<gene>
    <name evidence="1" type="ORF">CGLO_04342</name>
</gene>